<protein>
    <recommendedName>
        <fullName evidence="2">CN hydrolase domain-containing protein</fullName>
    </recommendedName>
</protein>
<evidence type="ECO:0000313" key="3">
    <source>
        <dbReference type="EMBL" id="PSN86994.1"/>
    </source>
</evidence>
<dbReference type="PROSITE" id="PS50263">
    <property type="entry name" value="CN_HYDROLASE"/>
    <property type="match status" value="1"/>
</dbReference>
<dbReference type="Proteomes" id="UP000240322">
    <property type="component" value="Unassembled WGS sequence"/>
</dbReference>
<name>A0A2R6AKU1_9ARCH</name>
<dbReference type="EMBL" id="NEXE01000194">
    <property type="protein sequence ID" value="PSN86994.1"/>
    <property type="molecule type" value="Genomic_DNA"/>
</dbReference>
<dbReference type="CDD" id="cd07197">
    <property type="entry name" value="nitrilase"/>
    <property type="match status" value="1"/>
</dbReference>
<reference evidence="3 4" key="1">
    <citation type="submission" date="2017-04" db="EMBL/GenBank/DDBJ databases">
        <title>Novel microbial lineages endemic to geothermal iron-oxide mats fill important gaps in the evolutionary history of Archaea.</title>
        <authorList>
            <person name="Jay Z.J."/>
            <person name="Beam J.P."/>
            <person name="Dlakic M."/>
            <person name="Rusch D.B."/>
            <person name="Kozubal M.A."/>
            <person name="Inskeep W.P."/>
        </authorList>
    </citation>
    <scope>NUCLEOTIDE SEQUENCE [LARGE SCALE GENOMIC DNA]</scope>
    <source>
        <strain evidence="3">OSP_D</strain>
    </source>
</reference>
<dbReference type="Gene3D" id="3.60.110.10">
    <property type="entry name" value="Carbon-nitrogen hydrolase"/>
    <property type="match status" value="1"/>
</dbReference>
<comment type="caution">
    <text evidence="3">The sequence shown here is derived from an EMBL/GenBank/DDBJ whole genome shotgun (WGS) entry which is preliminary data.</text>
</comment>
<sequence>MRLGLVQLFKHRLAEGVLLVEEALRRGSRIVLLPEKWAAESEENTVTDASHPYLRALCELSSSYDSLIVSGALYERSREGRYITAYLCSNGNILGKARKMHLFQSEKKGFERGEEPFIVDHRGLRLGVAVCYDLDFPETVRLFALRGCDLLLVPAKIVHQAAEAWMVYVKARVLENRLPIAFANVCQPPYFRGGSAVVDLEVTGPEASPFAFPRVWAMGEAEGVGVFELEPEGYRDLRRKRLSDRNPRVDSLSMENQPQG</sequence>
<dbReference type="Pfam" id="PF00795">
    <property type="entry name" value="CN_hydrolase"/>
    <property type="match status" value="1"/>
</dbReference>
<dbReference type="InterPro" id="IPR001110">
    <property type="entry name" value="UPF0012_CS"/>
</dbReference>
<dbReference type="PROSITE" id="PS01227">
    <property type="entry name" value="UPF0012"/>
    <property type="match status" value="1"/>
</dbReference>
<accession>A0A2R6AKU1</accession>
<evidence type="ECO:0000256" key="1">
    <source>
        <dbReference type="SAM" id="MobiDB-lite"/>
    </source>
</evidence>
<dbReference type="PANTHER" id="PTHR23088">
    <property type="entry name" value="NITRILASE-RELATED"/>
    <property type="match status" value="1"/>
</dbReference>
<dbReference type="InterPro" id="IPR036526">
    <property type="entry name" value="C-N_Hydrolase_sf"/>
</dbReference>
<feature type="domain" description="CN hydrolase" evidence="2">
    <location>
        <begin position="1"/>
        <end position="231"/>
    </location>
</feature>
<evidence type="ECO:0000259" key="2">
    <source>
        <dbReference type="PROSITE" id="PS50263"/>
    </source>
</evidence>
<organism evidence="3 4">
    <name type="scientific">Candidatus Marsarchaeota G2 archaeon OSP_D</name>
    <dbReference type="NCBI Taxonomy" id="1978157"/>
    <lineage>
        <taxon>Archaea</taxon>
        <taxon>Candidatus Marsarchaeota</taxon>
        <taxon>Candidatus Marsarchaeota group 2</taxon>
    </lineage>
</organism>
<dbReference type="AlphaFoldDB" id="A0A2R6AKU1"/>
<dbReference type="InterPro" id="IPR003010">
    <property type="entry name" value="C-N_Hydrolase"/>
</dbReference>
<proteinExistence type="predicted"/>
<evidence type="ECO:0000313" key="4">
    <source>
        <dbReference type="Proteomes" id="UP000240322"/>
    </source>
</evidence>
<gene>
    <name evidence="3" type="ORF">B9Q03_11355</name>
</gene>
<dbReference type="SUPFAM" id="SSF56317">
    <property type="entry name" value="Carbon-nitrogen hydrolase"/>
    <property type="match status" value="1"/>
</dbReference>
<dbReference type="PANTHER" id="PTHR23088:SF27">
    <property type="entry name" value="DEAMINATED GLUTATHIONE AMIDASE"/>
    <property type="match status" value="1"/>
</dbReference>
<feature type="region of interest" description="Disordered" evidence="1">
    <location>
        <begin position="240"/>
        <end position="260"/>
    </location>
</feature>